<dbReference type="SMART" id="SM00860">
    <property type="entry name" value="SMI1_KNR4"/>
    <property type="match status" value="1"/>
</dbReference>
<comment type="caution">
    <text evidence="2">The sequence shown here is derived from an EMBL/GenBank/DDBJ whole genome shotgun (WGS) entry which is preliminary data.</text>
</comment>
<keyword evidence="3" id="KW-1185">Reference proteome</keyword>
<reference evidence="3" key="1">
    <citation type="journal article" date="2019" name="Int. J. Syst. Evol. Microbiol.">
        <title>The Global Catalogue of Microorganisms (GCM) 10K type strain sequencing project: providing services to taxonomists for standard genome sequencing and annotation.</title>
        <authorList>
            <consortium name="The Broad Institute Genomics Platform"/>
            <consortium name="The Broad Institute Genome Sequencing Center for Infectious Disease"/>
            <person name="Wu L."/>
            <person name="Ma J."/>
        </authorList>
    </citation>
    <scope>NUCLEOTIDE SEQUENCE [LARGE SCALE GENOMIC DNA]</scope>
    <source>
        <strain evidence="3">TBRC 5832</strain>
    </source>
</reference>
<dbReference type="RefSeq" id="WP_378066515.1">
    <property type="nucleotide sequence ID" value="NZ_JBHSBL010000012.1"/>
</dbReference>
<sequence>MPDNDDLVVFERLRSAWQTHRTPIADHLAPGLTETELETIEATAGLVLPAELRRWWGWHDGVQRRIAGTSLGPESLLGAGPWELLSLSEALRYRDLMVQLTEEFEEDDEVRWLPEWLPVVHFDGSYLFATCGAPRAERSEVRRWTKVPDDPYTVRAPSWTAAVETFTGLLESGVHPADGRLRGLM</sequence>
<evidence type="ECO:0000313" key="2">
    <source>
        <dbReference type="EMBL" id="MFC4065491.1"/>
    </source>
</evidence>
<dbReference type="EMBL" id="JBHSBL010000012">
    <property type="protein sequence ID" value="MFC4065491.1"/>
    <property type="molecule type" value="Genomic_DNA"/>
</dbReference>
<dbReference type="SUPFAM" id="SSF160631">
    <property type="entry name" value="SMI1/KNR4-like"/>
    <property type="match status" value="1"/>
</dbReference>
<dbReference type="InterPro" id="IPR018958">
    <property type="entry name" value="Knr4/Smi1-like_dom"/>
</dbReference>
<organism evidence="2 3">
    <name type="scientific">Actinoplanes subglobosus</name>
    <dbReference type="NCBI Taxonomy" id="1547892"/>
    <lineage>
        <taxon>Bacteria</taxon>
        <taxon>Bacillati</taxon>
        <taxon>Actinomycetota</taxon>
        <taxon>Actinomycetes</taxon>
        <taxon>Micromonosporales</taxon>
        <taxon>Micromonosporaceae</taxon>
        <taxon>Actinoplanes</taxon>
    </lineage>
</organism>
<dbReference type="Pfam" id="PF09346">
    <property type="entry name" value="SMI1_KNR4"/>
    <property type="match status" value="1"/>
</dbReference>
<dbReference type="InterPro" id="IPR037883">
    <property type="entry name" value="Knr4/Smi1-like_sf"/>
</dbReference>
<feature type="domain" description="Knr4/Smi1-like" evidence="1">
    <location>
        <begin position="31"/>
        <end position="172"/>
    </location>
</feature>
<protein>
    <submittedName>
        <fullName evidence="2">SMI1/KNR4 family protein</fullName>
    </submittedName>
</protein>
<proteinExistence type="predicted"/>
<evidence type="ECO:0000313" key="3">
    <source>
        <dbReference type="Proteomes" id="UP001595867"/>
    </source>
</evidence>
<evidence type="ECO:0000259" key="1">
    <source>
        <dbReference type="SMART" id="SM00860"/>
    </source>
</evidence>
<name>A0ABV8IPC3_9ACTN</name>
<dbReference type="Proteomes" id="UP001595867">
    <property type="component" value="Unassembled WGS sequence"/>
</dbReference>
<accession>A0ABV8IPC3</accession>
<gene>
    <name evidence="2" type="ORF">ACFO0C_11160</name>
</gene>